<dbReference type="GeneID" id="60321448"/>
<organism evidence="1 2">
    <name type="scientific">Mycobacterium phage Imvubu</name>
    <dbReference type="NCBI Taxonomy" id="2686233"/>
    <lineage>
        <taxon>Viruses</taxon>
        <taxon>Duplodnaviria</taxon>
        <taxon>Heunggongvirae</taxon>
        <taxon>Uroviricota</taxon>
        <taxon>Caudoviricetes</taxon>
        <taxon>Bclasvirinae</taxon>
        <taxon>Imvubuvirus</taxon>
        <taxon>Imvubuvirus imvubu</taxon>
    </lineage>
</organism>
<protein>
    <submittedName>
        <fullName evidence="1">Uncharacterized protein</fullName>
    </submittedName>
</protein>
<dbReference type="KEGG" id="vg:60321448"/>
<evidence type="ECO:0000313" key="2">
    <source>
        <dbReference type="Proteomes" id="UP000464404"/>
    </source>
</evidence>
<evidence type="ECO:0000313" key="1">
    <source>
        <dbReference type="EMBL" id="QHB37829.1"/>
    </source>
</evidence>
<sequence length="74" mass="8183">MNHWNAGDDDRCTCLTRDAHEFPHYVHCAVAVGTFVPEQFDNGDIRSLAEVAANSDIDLAVMVYRGYLARGGAR</sequence>
<name>A0A6B9LK36_9CAUD</name>
<reference evidence="1 2" key="1">
    <citation type="submission" date="2019-12" db="EMBL/GenBank/DDBJ databases">
        <authorList>
            <person name="Garlena R.A."/>
            <person name="Russell D.A."/>
            <person name="Pope W.H."/>
            <person name="Jacobs-Sera D."/>
            <person name="Hatfull G.F."/>
        </authorList>
    </citation>
    <scope>NUCLEOTIDE SEQUENCE [LARGE SCALE GENOMIC DNA]</scope>
</reference>
<dbReference type="Proteomes" id="UP000464404">
    <property type="component" value="Segment"/>
</dbReference>
<gene>
    <name evidence="1" type="primary">89</name>
    <name evidence="1" type="ORF">PBI_IMVUBU_89</name>
</gene>
<keyword evidence="2" id="KW-1185">Reference proteome</keyword>
<dbReference type="RefSeq" id="YP_009950039.1">
    <property type="nucleotide sequence ID" value="NC_051586.1"/>
</dbReference>
<dbReference type="EMBL" id="MN813693">
    <property type="protein sequence ID" value="QHB37829.1"/>
    <property type="molecule type" value="Genomic_DNA"/>
</dbReference>
<proteinExistence type="predicted"/>
<accession>A0A6B9LK36</accession>